<organism evidence="3 4">
    <name type="scientific">Streptomyces coelicolor (strain ATCC BAA-471 / A3(2) / M145)</name>
    <dbReference type="NCBI Taxonomy" id="100226"/>
    <lineage>
        <taxon>Bacteria</taxon>
        <taxon>Bacillati</taxon>
        <taxon>Actinomycetota</taxon>
        <taxon>Actinomycetes</taxon>
        <taxon>Kitasatosporales</taxon>
        <taxon>Streptomycetaceae</taxon>
        <taxon>Streptomyces</taxon>
        <taxon>Streptomyces albidoflavus group</taxon>
    </lineage>
</organism>
<dbReference type="InParanoid" id="Q99Q82"/>
<evidence type="ECO:0000313" key="2">
    <source>
        <dbReference type="EMBL" id="CAC36591.1"/>
    </source>
</evidence>
<reference evidence="3" key="5">
    <citation type="journal article" date="2009" name="Mol. Microbiol.">
        <title>Extracellular signalling, translational control, two repressors and an activator all contribute to the regulation of methylenomycin production in Streptomyces coelicolor.</title>
        <authorList>
            <person name="O'Rourke S."/>
            <person name="Wietzorrek A."/>
            <person name="Fowler K."/>
            <person name="Corre C."/>
            <person name="Challis G.L."/>
            <person name="Chater K.F."/>
        </authorList>
    </citation>
    <scope>NUCLEOTIDE SEQUENCE</scope>
    <source>
        <strain evidence="3">A3</strain>
        <plasmid evidence="4">SCP1</plasmid>
    </source>
</reference>
<evidence type="ECO:0000256" key="1">
    <source>
        <dbReference type="SAM" id="SignalP"/>
    </source>
</evidence>
<reference evidence="3" key="2">
    <citation type="submission" date="2001-02" db="EMBL/GenBank/DDBJ databases">
        <authorList>
            <person name="Bentley S.D."/>
            <person name="Parkhill J."/>
            <person name="Barrell B.G."/>
            <person name="Rajandream M.A."/>
        </authorList>
    </citation>
    <scope>NUCLEOTIDE SEQUENCE</scope>
    <source>
        <strain evidence="3">A3</strain>
        <plasmid evidence="4">SCP1</plasmid>
    </source>
</reference>
<dbReference type="HOGENOM" id="CLU_2107566_0_0_11"/>
<dbReference type="OrthoDB" id="4271501at2"/>
<reference evidence="3" key="4">
    <citation type="journal article" date="2008" name="Proc. Natl. Acad. Sci. U.S.A.">
        <title>2-Alkyl-4-hydroxymethylfuran-3-carboxylic acids, antibiotic production inducers discovered by Streptomyces coelicolor genome mining.</title>
        <authorList>
            <person name="Corre C."/>
            <person name="Song L."/>
            <person name="O'Rourke S."/>
            <person name="Chater K.F."/>
            <person name="Challis G.L."/>
        </authorList>
    </citation>
    <scope>NUCLEOTIDE SEQUENCE</scope>
    <source>
        <strain evidence="3">A3</strain>
        <plasmid evidence="4">SCP1</plasmid>
    </source>
</reference>
<sequence length="115" mass="11827">MLAAVVAVLAVTPAAAAPSVAAPSAASVPNAKACAKKWEVIGSKVAVRMPEGNKPVASPDSPVVRYLHRGDVVTSCVEALARTQSGPAYRKCGKDGHVWRIVRGGQVPATCLKRA</sequence>
<geneLocation type="plasmid" evidence="4">
    <name>SCP1</name>
</geneLocation>
<evidence type="ECO:0000313" key="4">
    <source>
        <dbReference type="Proteomes" id="UP000001973"/>
    </source>
</evidence>
<reference evidence="4" key="3">
    <citation type="journal article" date="2002" name="Nature">
        <title>Complete genome sequence of the model actinomycete Streptomyces coelicolor A3(2).</title>
        <authorList>
            <person name="Bentley S.D."/>
            <person name="Chater K.F."/>
            <person name="Cerdeno-Tarraga A.M."/>
            <person name="Challis G.L."/>
            <person name="Thomson N.R."/>
            <person name="James K.D."/>
            <person name="Harris D.E."/>
            <person name="Quail M.A."/>
            <person name="Kieser H."/>
            <person name="Harper D."/>
            <person name="Bateman A."/>
            <person name="Brown S."/>
            <person name="Chandra G."/>
            <person name="Chen C.W."/>
            <person name="Collins M."/>
            <person name="Cronin A."/>
            <person name="Fraser A."/>
            <person name="Goble A."/>
            <person name="Hidalgo J."/>
            <person name="Hornsby T."/>
            <person name="Howarth S."/>
            <person name="Huang C.H."/>
            <person name="Kieser T."/>
            <person name="Larke L."/>
            <person name="Murphy L."/>
            <person name="Oliver K."/>
            <person name="O'Neil S."/>
            <person name="Rabbinowitsch E."/>
            <person name="Rajandream M.A."/>
            <person name="Rutherford K."/>
            <person name="Rutter S."/>
            <person name="Seeger K."/>
            <person name="Saunders D."/>
            <person name="Sharp S."/>
            <person name="Squares R."/>
            <person name="Squares S."/>
            <person name="Taylor K."/>
            <person name="Warren T."/>
            <person name="Wietzorrek A."/>
            <person name="Woodward J."/>
            <person name="Barrell B.G."/>
            <person name="Parkhill J."/>
            <person name="Hopwood D.A."/>
        </authorList>
    </citation>
    <scope>NUCLEOTIDE SEQUENCE [LARGE SCALE GENOMIC DNA]</scope>
    <source>
        <strain evidence="4">ATCC BAA-471 / A3(2) / M145</strain>
        <plasmid evidence="4">SCP1</plasmid>
    </source>
</reference>
<evidence type="ECO:0008006" key="5">
    <source>
        <dbReference type="Google" id="ProtNLM"/>
    </source>
</evidence>
<name>Q99Q82_STRCO</name>
<dbReference type="PATRIC" id="fig|100226.15.peg.8018"/>
<accession>Q99Q82</accession>
<evidence type="ECO:0000313" key="3">
    <source>
        <dbReference type="EMBL" id="CAC36810.1"/>
    </source>
</evidence>
<dbReference type="EMBL" id="AL589148">
    <property type="protein sequence ID" value="CAC36591.1"/>
    <property type="molecule type" value="Genomic_DNA"/>
</dbReference>
<proteinExistence type="predicted"/>
<reference evidence="3" key="6">
    <citation type="submission" date="2015-02" db="EMBL/GenBank/DDBJ databases">
        <title>.</title>
        <authorList>
            <person name="Brown S.P."/>
            <person name="Murphy L.D."/>
            <person name="Harris D."/>
        </authorList>
    </citation>
    <scope>NUCLEOTIDE SEQUENCE</scope>
    <source>
        <strain evidence="3">A3</strain>
        <plasmid evidence="4">SCP1</plasmid>
    </source>
</reference>
<dbReference type="AlphaFoldDB" id="Q99Q82"/>
<keyword evidence="1" id="KW-0732">Signal</keyword>
<reference evidence="3" key="1">
    <citation type="journal article" date="1998" name="J. Bacteriol.">
        <title>Cloning and physical mapping of the EcoRI fragments of the giant linear plasmid SCP1.</title>
        <authorList>
            <person name="Redenbach M."/>
            <person name="Ikeda K."/>
            <person name="Yamasaki M."/>
            <person name="Kinashi H."/>
        </authorList>
    </citation>
    <scope>NUCLEOTIDE SEQUENCE</scope>
    <source>
        <strain evidence="3">A3</strain>
        <plasmid evidence="4">SCP1</plasmid>
    </source>
</reference>
<feature type="chain" id="PRO_5010147722" description="Secreted protein" evidence="1">
    <location>
        <begin position="17"/>
        <end position="115"/>
    </location>
</feature>
<protein>
    <recommendedName>
        <fullName evidence="5">Secreted protein</fullName>
    </recommendedName>
</protein>
<dbReference type="KEGG" id="sco:SCP1.69c"/>
<gene>
    <name evidence="3" type="ordered locus">SCP1.284</name>
    <name evidence="2" type="ordered locus">SCP1.69c</name>
</gene>
<dbReference type="KEGG" id="sco:SCP1.284"/>
<dbReference type="EMBL" id="AL589148">
    <property type="protein sequence ID" value="CAC36810.1"/>
    <property type="molecule type" value="Genomic_DNA"/>
</dbReference>
<dbReference type="Proteomes" id="UP000001973">
    <property type="component" value="Plasmid SCP1"/>
</dbReference>
<keyword evidence="4" id="KW-1185">Reference proteome</keyword>
<feature type="signal peptide" evidence="1">
    <location>
        <begin position="1"/>
        <end position="16"/>
    </location>
</feature>